<protein>
    <recommendedName>
        <fullName evidence="17">Zona pellucida sperm-binding protein 4</fullName>
    </recommendedName>
    <alternativeName>
        <fullName evidence="19">Zona pellucida glycoprotein 4</fullName>
    </alternativeName>
    <alternativeName>
        <fullName evidence="18">Zona pellucida protein B</fullName>
    </alternativeName>
</protein>
<feature type="transmembrane region" description="Helical" evidence="21">
    <location>
        <begin position="544"/>
        <end position="566"/>
    </location>
</feature>
<evidence type="ECO:0000256" key="8">
    <source>
        <dbReference type="ARBA" id="ARBA00022729"/>
    </source>
</evidence>
<evidence type="ECO:0000259" key="24">
    <source>
        <dbReference type="PROSITE" id="PS51448"/>
    </source>
</evidence>
<evidence type="ECO:0000256" key="21">
    <source>
        <dbReference type="SAM" id="Phobius"/>
    </source>
</evidence>
<evidence type="ECO:0000256" key="11">
    <source>
        <dbReference type="ARBA" id="ARBA00023157"/>
    </source>
</evidence>
<evidence type="ECO:0000256" key="4">
    <source>
        <dbReference type="ARBA" id="ARBA00022525"/>
    </source>
</evidence>
<gene>
    <name evidence="26" type="primary">ZP4</name>
</gene>
<keyword evidence="4" id="KW-0964">Secreted</keyword>
<evidence type="ECO:0000256" key="2">
    <source>
        <dbReference type="ARBA" id="ARBA00010863"/>
    </source>
</evidence>
<dbReference type="InterPro" id="IPR000519">
    <property type="entry name" value="P_trefoil_dom"/>
</dbReference>
<evidence type="ECO:0000256" key="1">
    <source>
        <dbReference type="ARBA" id="ARBA00004251"/>
    </source>
</evidence>
<keyword evidence="5" id="KW-0272">Extracellular matrix</keyword>
<feature type="domain" description="P-type" evidence="24">
    <location>
        <begin position="177"/>
        <end position="218"/>
    </location>
</feature>
<feature type="chain" id="PRO_5027036239" description="Zona pellucida sperm-binding protein 4" evidence="22">
    <location>
        <begin position="17"/>
        <end position="570"/>
    </location>
</feature>
<evidence type="ECO:0000256" key="12">
    <source>
        <dbReference type="ARBA" id="ARBA00023170"/>
    </source>
</evidence>
<dbReference type="InterPro" id="IPR048290">
    <property type="entry name" value="ZP_chr"/>
</dbReference>
<dbReference type="Pfam" id="PF22821">
    <property type="entry name" value="ZP1_ZP4_Ig-like"/>
    <property type="match status" value="1"/>
</dbReference>
<dbReference type="PANTHER" id="PTHR23343:SF31">
    <property type="entry name" value="ZONA PELLUCIDA SPERM-BINDING PROTEIN 4"/>
    <property type="match status" value="1"/>
</dbReference>
<evidence type="ECO:0000256" key="13">
    <source>
        <dbReference type="ARBA" id="ARBA00023180"/>
    </source>
</evidence>
<dbReference type="PROSITE" id="PS00682">
    <property type="entry name" value="ZP_1"/>
    <property type="match status" value="1"/>
</dbReference>
<dbReference type="GO" id="GO:0035805">
    <property type="term" value="C:egg coat"/>
    <property type="evidence" value="ECO:0007669"/>
    <property type="project" value="UniProtKB-SubCell"/>
</dbReference>
<dbReference type="FunFam" id="4.10.110.10:FF:000004">
    <property type="entry name" value="zona pellucida sperm-binding protein 4 isoform X1"/>
    <property type="match status" value="1"/>
</dbReference>
<name>A0A6J0A9R8_ACIJB</name>
<dbReference type="GO" id="GO:0035804">
    <property type="term" value="F:structural constituent of egg coat"/>
    <property type="evidence" value="ECO:0007669"/>
    <property type="project" value="TreeGrafter"/>
</dbReference>
<dbReference type="Proteomes" id="UP001652583">
    <property type="component" value="Chromosome D2"/>
</dbReference>
<reference evidence="26" key="1">
    <citation type="submission" date="2025-08" db="UniProtKB">
        <authorList>
            <consortium name="RefSeq"/>
        </authorList>
    </citation>
    <scope>IDENTIFICATION</scope>
    <source>
        <tissue evidence="26">Blood</tissue>
    </source>
</reference>
<keyword evidence="6" id="KW-0165">Cleavage on pair of basic residues</keyword>
<keyword evidence="13" id="KW-0325">Glycoprotein</keyword>
<dbReference type="PROSITE" id="PS00025">
    <property type="entry name" value="P_TREFOIL_1"/>
    <property type="match status" value="1"/>
</dbReference>
<dbReference type="PRINTS" id="PR00023">
    <property type="entry name" value="ZPELLUCIDA"/>
</dbReference>
<dbReference type="InterPro" id="IPR001507">
    <property type="entry name" value="ZP_dom"/>
</dbReference>
<dbReference type="GO" id="GO:0005886">
    <property type="term" value="C:plasma membrane"/>
    <property type="evidence" value="ECO:0007669"/>
    <property type="project" value="UniProtKB-SubCell"/>
</dbReference>
<comment type="similarity">
    <text evidence="2">Belongs to the ZP domain family. ZPB subfamily.</text>
</comment>
<evidence type="ECO:0000313" key="26">
    <source>
        <dbReference type="RefSeq" id="XP_014940949.2"/>
    </source>
</evidence>
<dbReference type="GO" id="GO:0007339">
    <property type="term" value="P:binding of sperm to zona pellucida"/>
    <property type="evidence" value="ECO:0007669"/>
    <property type="project" value="TreeGrafter"/>
</dbReference>
<keyword evidence="9 21" id="KW-1133">Transmembrane helix</keyword>
<dbReference type="KEGG" id="aju:106987225"/>
<dbReference type="InterPro" id="IPR017957">
    <property type="entry name" value="P_trefoil_CS"/>
</dbReference>
<dbReference type="SMART" id="SM00018">
    <property type="entry name" value="PD"/>
    <property type="match status" value="1"/>
</dbReference>
<keyword evidence="12" id="KW-0675">Receptor</keyword>
<evidence type="ECO:0000256" key="18">
    <source>
        <dbReference type="ARBA" id="ARBA00042273"/>
    </source>
</evidence>
<dbReference type="InterPro" id="IPR055355">
    <property type="entry name" value="ZP-C"/>
</dbReference>
<keyword evidence="14" id="KW-0278">Fertilization</keyword>
<evidence type="ECO:0000256" key="10">
    <source>
        <dbReference type="ARBA" id="ARBA00023136"/>
    </source>
</evidence>
<organism evidence="25 26">
    <name type="scientific">Acinonyx jubatus</name>
    <name type="common">Cheetah</name>
    <dbReference type="NCBI Taxonomy" id="32536"/>
    <lineage>
        <taxon>Eukaryota</taxon>
        <taxon>Metazoa</taxon>
        <taxon>Chordata</taxon>
        <taxon>Craniata</taxon>
        <taxon>Vertebrata</taxon>
        <taxon>Euteleostomi</taxon>
        <taxon>Mammalia</taxon>
        <taxon>Eutheria</taxon>
        <taxon>Laurasiatheria</taxon>
        <taxon>Carnivora</taxon>
        <taxon>Feliformia</taxon>
        <taxon>Felidae</taxon>
        <taxon>Felinae</taxon>
        <taxon>Acinonyx</taxon>
    </lineage>
</organism>
<dbReference type="AlphaFoldDB" id="A0A6J0A9R8"/>
<dbReference type="Gene3D" id="2.60.40.3210">
    <property type="entry name" value="Zona pellucida, ZP-N domain"/>
    <property type="match status" value="1"/>
</dbReference>
<dbReference type="InterPro" id="IPR054554">
    <property type="entry name" value="ZP1/4_Ig-like"/>
</dbReference>
<dbReference type="InterPro" id="IPR055356">
    <property type="entry name" value="ZP-N"/>
</dbReference>
<keyword evidence="25" id="KW-1185">Reference proteome</keyword>
<comment type="subcellular location">
    <subcellularLocation>
        <location evidence="1">Cell membrane</location>
        <topology evidence="1">Single-pass type I membrane protein</topology>
    </subcellularLocation>
    <subcellularLocation>
        <location evidence="15">Zona pellucida</location>
    </subcellularLocation>
</comment>
<sequence>MWLLQPLLLCVPLSLAVRGQQKPQVPGYPSELHCGLQSLQFAINPSPGKATPALIAWDNRGLPHRLQNNSGCGTWVRESPGGSVRLEASYSSCYVTEWVSTTQSPGTSRPPTPASRVTPQDSHYAMIVGVEGTDAAGRRVTNTKVLRCPRNPPDQALVSSLSPSPLQNVALEAPNADLCDSVPKWDRLPCASSPITQGDCNKLGCCFKSEANSCYYGNTVTSRCTQDGHFSIAVSRNVTSPPLLLNSLRLAFGKDHECNPVKATRAFALFFFPFNSCGTTRWVTGDQAVYENELVAARDVRTWSHGSITRDSIFRLRVSCSYSVRSNAFPLSVQVFTIPPPHPKTQHGPLTLELKIAKDKHYGSYYTIGDYPVVKLLRDPIYVEVSIRHRTDPSLGLLLHNCWATPGKNSQSLSQWPILVKGCPYVGDNYQTQLIPVQKALDTPFPSYYKRFSIFTFSFVDTMAKWALRGPVYLHCNVSICQSAGTSSCRITCPVARRRRHSDLHLHSSTASISSKGPMILLQATMDSAEKLHKNSSSPIDSQALWMAGLSGTLIFGFLLVSYLAIRKRR</sequence>
<feature type="signal peptide" evidence="22">
    <location>
        <begin position="1"/>
        <end position="16"/>
    </location>
</feature>
<evidence type="ECO:0000256" key="22">
    <source>
        <dbReference type="SAM" id="SignalP"/>
    </source>
</evidence>
<dbReference type="GeneID" id="106987225"/>
<keyword evidence="8 22" id="KW-0732">Signal</keyword>
<dbReference type="Gene3D" id="2.60.40.4100">
    <property type="entry name" value="Zona pellucida, ZP-C domain"/>
    <property type="match status" value="1"/>
</dbReference>
<keyword evidence="10 21" id="KW-0472">Membrane</keyword>
<feature type="domain" description="ZP" evidence="23">
    <location>
        <begin position="223"/>
        <end position="496"/>
    </location>
</feature>
<dbReference type="CDD" id="cd00111">
    <property type="entry name" value="Trefoil"/>
    <property type="match status" value="1"/>
</dbReference>
<dbReference type="RefSeq" id="XP_014940949.2">
    <property type="nucleotide sequence ID" value="XM_015085463.2"/>
</dbReference>
<dbReference type="InterPro" id="IPR051148">
    <property type="entry name" value="Zona_Pellucida_Domain_gp"/>
</dbReference>
<evidence type="ECO:0000256" key="7">
    <source>
        <dbReference type="ARBA" id="ARBA00022692"/>
    </source>
</evidence>
<evidence type="ECO:0000259" key="23">
    <source>
        <dbReference type="PROSITE" id="PS51034"/>
    </source>
</evidence>
<dbReference type="InterPro" id="IPR017977">
    <property type="entry name" value="ZP_dom_CS"/>
</dbReference>
<dbReference type="Pfam" id="PF00100">
    <property type="entry name" value="Zona_pellucida"/>
    <property type="match status" value="1"/>
</dbReference>
<dbReference type="SUPFAM" id="SSF57492">
    <property type="entry name" value="Trefoil"/>
    <property type="match status" value="1"/>
</dbReference>
<dbReference type="GO" id="GO:0032190">
    <property type="term" value="F:acrosin binding"/>
    <property type="evidence" value="ECO:0007669"/>
    <property type="project" value="TreeGrafter"/>
</dbReference>
<accession>A0A6J0A9R8</accession>
<dbReference type="InterPro" id="IPR042235">
    <property type="entry name" value="ZP-C_dom"/>
</dbReference>
<evidence type="ECO:0000256" key="6">
    <source>
        <dbReference type="ARBA" id="ARBA00022685"/>
    </source>
</evidence>
<dbReference type="Gene3D" id="4.10.110.10">
    <property type="entry name" value="Spasmolytic Protein, domain 1"/>
    <property type="match status" value="1"/>
</dbReference>
<dbReference type="CTD" id="57829"/>
<evidence type="ECO:0000256" key="20">
    <source>
        <dbReference type="PROSITE-ProRule" id="PRU00779"/>
    </source>
</evidence>
<dbReference type="PROSITE" id="PS51448">
    <property type="entry name" value="P_TREFOIL_2"/>
    <property type="match status" value="1"/>
</dbReference>
<keyword evidence="11 20" id="KW-1015">Disulfide bond</keyword>
<keyword evidence="7 21" id="KW-0812">Transmembrane</keyword>
<evidence type="ECO:0000313" key="25">
    <source>
        <dbReference type="Proteomes" id="UP001652583"/>
    </source>
</evidence>
<comment type="caution">
    <text evidence="20">Lacks conserved residue(s) required for the propagation of feature annotation.</text>
</comment>
<evidence type="ECO:0000256" key="3">
    <source>
        <dbReference type="ARBA" id="ARBA00022475"/>
    </source>
</evidence>
<comment type="function">
    <text evidence="16">Component of the zona pellucida, an extracellular matrix surrounding oocytes which mediates sperm binding, induction of the acrosome reaction and prevents post-fertilization polyspermy. The zona pellucida is composed of 3 to 4 glycoproteins, ZP1, ZP2, ZP3, and ZP4. ZP4 may act as a sperm receptor.</text>
</comment>
<keyword evidence="3" id="KW-1003">Cell membrane</keyword>
<evidence type="ECO:0000256" key="15">
    <source>
        <dbReference type="ARBA" id="ARBA00024183"/>
    </source>
</evidence>
<evidence type="ECO:0000256" key="16">
    <source>
        <dbReference type="ARBA" id="ARBA00037545"/>
    </source>
</evidence>
<dbReference type="GO" id="GO:0060468">
    <property type="term" value="P:prevention of polyspermy"/>
    <property type="evidence" value="ECO:0007669"/>
    <property type="project" value="TreeGrafter"/>
</dbReference>
<evidence type="ECO:0000256" key="19">
    <source>
        <dbReference type="ARBA" id="ARBA00042573"/>
    </source>
</evidence>
<evidence type="ECO:0000256" key="9">
    <source>
        <dbReference type="ARBA" id="ARBA00022989"/>
    </source>
</evidence>
<proteinExistence type="inferred from homology"/>
<dbReference type="PANTHER" id="PTHR23343">
    <property type="entry name" value="ZONA PELLUCIDA SPERM-BINDING PROTEIN"/>
    <property type="match status" value="1"/>
</dbReference>
<dbReference type="PROSITE" id="PS51034">
    <property type="entry name" value="ZP_2"/>
    <property type="match status" value="1"/>
</dbReference>
<dbReference type="InterPro" id="IPR044913">
    <property type="entry name" value="P_trefoil_dom_sf"/>
</dbReference>
<dbReference type="Pfam" id="PF23344">
    <property type="entry name" value="ZP-N"/>
    <property type="match status" value="1"/>
</dbReference>
<dbReference type="Pfam" id="PF00088">
    <property type="entry name" value="Trefoil"/>
    <property type="match status" value="1"/>
</dbReference>
<evidence type="ECO:0000256" key="14">
    <source>
        <dbReference type="ARBA" id="ARBA00023279"/>
    </source>
</evidence>
<dbReference type="SMART" id="SM00241">
    <property type="entry name" value="ZP"/>
    <property type="match status" value="1"/>
</dbReference>
<feature type="disulfide bond" evidence="20">
    <location>
        <begin position="190"/>
        <end position="205"/>
    </location>
</feature>
<evidence type="ECO:0000256" key="17">
    <source>
        <dbReference type="ARBA" id="ARBA00040238"/>
    </source>
</evidence>
<evidence type="ECO:0000256" key="5">
    <source>
        <dbReference type="ARBA" id="ARBA00022530"/>
    </source>
</evidence>